<organism evidence="2 3">
    <name type="scientific">Popillia japonica</name>
    <name type="common">Japanese beetle</name>
    <dbReference type="NCBI Taxonomy" id="7064"/>
    <lineage>
        <taxon>Eukaryota</taxon>
        <taxon>Metazoa</taxon>
        <taxon>Ecdysozoa</taxon>
        <taxon>Arthropoda</taxon>
        <taxon>Hexapoda</taxon>
        <taxon>Insecta</taxon>
        <taxon>Pterygota</taxon>
        <taxon>Neoptera</taxon>
        <taxon>Endopterygota</taxon>
        <taxon>Coleoptera</taxon>
        <taxon>Polyphaga</taxon>
        <taxon>Scarabaeiformia</taxon>
        <taxon>Scarabaeidae</taxon>
        <taxon>Rutelinae</taxon>
        <taxon>Popillia</taxon>
    </lineage>
</organism>
<keyword evidence="3" id="KW-1185">Reference proteome</keyword>
<accession>A0AAW1JZK8</accession>
<evidence type="ECO:0000256" key="1">
    <source>
        <dbReference type="SAM" id="MobiDB-lite"/>
    </source>
</evidence>
<protein>
    <recommendedName>
        <fullName evidence="4">Nucleic-acid-binding protein from transposon X-element</fullName>
    </recommendedName>
</protein>
<dbReference type="GO" id="GO:0008270">
    <property type="term" value="F:zinc ion binding"/>
    <property type="evidence" value="ECO:0007669"/>
    <property type="project" value="InterPro"/>
</dbReference>
<feature type="region of interest" description="Disordered" evidence="1">
    <location>
        <begin position="432"/>
        <end position="462"/>
    </location>
</feature>
<evidence type="ECO:0000313" key="3">
    <source>
        <dbReference type="Proteomes" id="UP001458880"/>
    </source>
</evidence>
<comment type="caution">
    <text evidence="2">The sequence shown here is derived from an EMBL/GenBank/DDBJ whole genome shotgun (WGS) entry which is preliminary data.</text>
</comment>
<feature type="region of interest" description="Disordered" evidence="1">
    <location>
        <begin position="157"/>
        <end position="190"/>
    </location>
</feature>
<proteinExistence type="predicted"/>
<evidence type="ECO:0008006" key="4">
    <source>
        <dbReference type="Google" id="ProtNLM"/>
    </source>
</evidence>
<feature type="region of interest" description="Disordered" evidence="1">
    <location>
        <begin position="102"/>
        <end position="137"/>
    </location>
</feature>
<sequence>MEDEDIAAMAARTFQGYHQVPNTDQETVTLIEQAIDILAAMAARTFQGYHQVPNTDQETVTLIEQAIDIFLRNHPPFPESAERLSTKPSIVKSAAFPGNLETFPGNLETGSGNARSKAREKATSCSKLPTDISPPNDVEALTNRYGILANQDADMPELDCNEQDNRSNAPSELAENDNPSTSERKTQKPPPLCFVTRIQKHYGEFRAKLDNISKDYYIQFAGEKTLVYYRQLSAYKKFIKTYTGSLPFYTYTPRPERTYAYLIKGLHSSVEPDDVRQELLELEIAVKSVDKFKNTRTPIIMENTYNIRECIMNPTKGKYLQHTRVYYEPHINKREIIQCKKCQEWGHATANCFLGVSRCVKCKKCQEWGHATANCFLGVSRCVKCAGNHRSFECEKSRTEPATCCNCGGDHPASSMECSSYKKAIEAKQRRNAQAAISAHTRKPKYQPAPPTVNEISRRAYR</sequence>
<dbReference type="AlphaFoldDB" id="A0AAW1JZK8"/>
<dbReference type="SUPFAM" id="SSF57756">
    <property type="entry name" value="Retrovirus zinc finger-like domains"/>
    <property type="match status" value="1"/>
</dbReference>
<reference evidence="2 3" key="1">
    <citation type="journal article" date="2024" name="BMC Genomics">
        <title>De novo assembly and annotation of Popillia japonica's genome with initial clues to its potential as an invasive pest.</title>
        <authorList>
            <person name="Cucini C."/>
            <person name="Boschi S."/>
            <person name="Funari R."/>
            <person name="Cardaioli E."/>
            <person name="Iannotti N."/>
            <person name="Marturano G."/>
            <person name="Paoli F."/>
            <person name="Bruttini M."/>
            <person name="Carapelli A."/>
            <person name="Frati F."/>
            <person name="Nardi F."/>
        </authorList>
    </citation>
    <scope>NUCLEOTIDE SEQUENCE [LARGE SCALE GENOMIC DNA]</scope>
    <source>
        <strain evidence="2">DMR45628</strain>
    </source>
</reference>
<dbReference type="EMBL" id="JASPKY010000293">
    <property type="protein sequence ID" value="KAK9710429.1"/>
    <property type="molecule type" value="Genomic_DNA"/>
</dbReference>
<evidence type="ECO:0000313" key="2">
    <source>
        <dbReference type="EMBL" id="KAK9710429.1"/>
    </source>
</evidence>
<dbReference type="Proteomes" id="UP001458880">
    <property type="component" value="Unassembled WGS sequence"/>
</dbReference>
<gene>
    <name evidence="2" type="ORF">QE152_g26034</name>
</gene>
<name>A0AAW1JZK8_POPJA</name>
<dbReference type="GO" id="GO:0003676">
    <property type="term" value="F:nucleic acid binding"/>
    <property type="evidence" value="ECO:0007669"/>
    <property type="project" value="InterPro"/>
</dbReference>
<dbReference type="InterPro" id="IPR036875">
    <property type="entry name" value="Znf_CCHC_sf"/>
</dbReference>